<dbReference type="SUPFAM" id="SSF50969">
    <property type="entry name" value="YVTN repeat-like/Quinoprotein amine dehydrogenase"/>
    <property type="match status" value="1"/>
</dbReference>
<dbReference type="AlphaFoldDB" id="L0KBJ2"/>
<dbReference type="InterPro" id="IPR036116">
    <property type="entry name" value="FN3_sf"/>
</dbReference>
<dbReference type="STRING" id="748449.Halha_1517"/>
<proteinExistence type="predicted"/>
<dbReference type="RefSeq" id="WP_015327177.1">
    <property type="nucleotide sequence ID" value="NC_019978.1"/>
</dbReference>
<dbReference type="InterPro" id="IPR013783">
    <property type="entry name" value="Ig-like_fold"/>
</dbReference>
<dbReference type="EMBL" id="CP003359">
    <property type="protein sequence ID" value="AGB41458.1"/>
    <property type="molecule type" value="Genomic_DNA"/>
</dbReference>
<evidence type="ECO:0000313" key="1">
    <source>
        <dbReference type="EMBL" id="AGB41458.1"/>
    </source>
</evidence>
<dbReference type="Gene3D" id="2.130.10.10">
    <property type="entry name" value="YVTN repeat-like/Quinoprotein amine dehydrogenase"/>
    <property type="match status" value="1"/>
</dbReference>
<dbReference type="InterPro" id="IPR011044">
    <property type="entry name" value="Quino_amine_DH_bsu"/>
</dbReference>
<dbReference type="InterPro" id="IPR015943">
    <property type="entry name" value="WD40/YVTN_repeat-like_dom_sf"/>
</dbReference>
<reference evidence="2" key="1">
    <citation type="submission" date="2012-02" db="EMBL/GenBank/DDBJ databases">
        <title>The complete genome of Halobacteroides halobius DSM 5150.</title>
        <authorList>
            <person name="Lucas S."/>
            <person name="Copeland A."/>
            <person name="Lapidus A."/>
            <person name="Glavina del Rio T."/>
            <person name="Dalin E."/>
            <person name="Tice H."/>
            <person name="Bruce D."/>
            <person name="Goodwin L."/>
            <person name="Pitluck S."/>
            <person name="Peters L."/>
            <person name="Mikhailova N."/>
            <person name="Gu W."/>
            <person name="Kyrpides N."/>
            <person name="Mavromatis K."/>
            <person name="Ivanova N."/>
            <person name="Brettin T."/>
            <person name="Detter J.C."/>
            <person name="Han C."/>
            <person name="Larimer F."/>
            <person name="Land M."/>
            <person name="Hauser L."/>
            <person name="Markowitz V."/>
            <person name="Cheng J.-F."/>
            <person name="Hugenholtz P."/>
            <person name="Woyke T."/>
            <person name="Wu D."/>
            <person name="Tindall B."/>
            <person name="Pomrenke H."/>
            <person name="Brambilla E."/>
            <person name="Klenk H.-P."/>
            <person name="Eisen J.A."/>
        </authorList>
    </citation>
    <scope>NUCLEOTIDE SEQUENCE [LARGE SCALE GENOMIC DNA]</scope>
    <source>
        <strain evidence="2">ATCC 35273 / DSM 5150 / MD-1</strain>
    </source>
</reference>
<dbReference type="Gene3D" id="2.60.40.10">
    <property type="entry name" value="Immunoglobulins"/>
    <property type="match status" value="1"/>
</dbReference>
<dbReference type="OrthoDB" id="2111275at2"/>
<evidence type="ECO:0008006" key="3">
    <source>
        <dbReference type="Google" id="ProtNLM"/>
    </source>
</evidence>
<dbReference type="PROSITE" id="PS51257">
    <property type="entry name" value="PROKAR_LIPOPROTEIN"/>
    <property type="match status" value="1"/>
</dbReference>
<sequence>MLVKKKGLLVWMILFICSLLLTGCNDAVVIKDLQIDSKFYHQTGYLLGNDRVKLKIELDKELNQDLTYYWKATGGRFLTQGKQEVTYITPKLPGDYSLKLVIKKENQVATTFKFPFVVKGNYPKRVKLNKVVINSLKSGVKLDWSAYKGTDFYSYKILRSNNFYIDDQAQVIANITNQAQDYYTDDNIEPNQVYSYQIMVINHSGYLSASNEEMIRGLPQGVRKQRIKEEISQIVVDDIHLKSYITVRDKRQILVLNNNGKIVKQINLGIYPKEAVLALENKYLFVLSLRGNSIVRIDLESLEKKKYKLNIRMKDITSSGDYLYLLPKSKRKLIRFAIKKGKIKNNFSIKFKGKRIKARRIRVINNEYLIADMVFGPTLFYNLKNLSKPIKKLDIGPIKDIAVSIAGSQYYIYLGSIGNRIIQSYLINSDDKIIEQQGFVVNSYPRDLLIKGNSLFVGYDSKKITIFDLKKDKLSQKIKLNNYIYDLGLSKKSKRLYLITAAIDKTNSYLTIIDLKKFN</sequence>
<dbReference type="HOGENOM" id="CLU_524550_0_0_9"/>
<organism evidence="1 2">
    <name type="scientific">Halobacteroides halobius (strain ATCC 35273 / DSM 5150 / MD-1)</name>
    <dbReference type="NCBI Taxonomy" id="748449"/>
    <lineage>
        <taxon>Bacteria</taxon>
        <taxon>Bacillati</taxon>
        <taxon>Bacillota</taxon>
        <taxon>Clostridia</taxon>
        <taxon>Halanaerobiales</taxon>
        <taxon>Halobacteroidaceae</taxon>
        <taxon>Halobacteroides</taxon>
    </lineage>
</organism>
<accession>L0KBJ2</accession>
<name>L0KBJ2_HALHC</name>
<gene>
    <name evidence="1" type="ordered locus">Halha_1517</name>
</gene>
<protein>
    <recommendedName>
        <fullName evidence="3">Fibronectin type-III domain-containing protein</fullName>
    </recommendedName>
</protein>
<dbReference type="Proteomes" id="UP000010880">
    <property type="component" value="Chromosome"/>
</dbReference>
<evidence type="ECO:0000313" key="2">
    <source>
        <dbReference type="Proteomes" id="UP000010880"/>
    </source>
</evidence>
<keyword evidence="2" id="KW-1185">Reference proteome</keyword>
<dbReference type="KEGG" id="hhl:Halha_1517"/>
<dbReference type="SUPFAM" id="SSF49265">
    <property type="entry name" value="Fibronectin type III"/>
    <property type="match status" value="1"/>
</dbReference>